<dbReference type="EMBL" id="PXOT01000024">
    <property type="protein sequence ID" value="PSG89338.1"/>
    <property type="molecule type" value="Genomic_DNA"/>
</dbReference>
<accession>A0A2T1NB37</accession>
<evidence type="ECO:0000313" key="1">
    <source>
        <dbReference type="EMBL" id="PSG89338.1"/>
    </source>
</evidence>
<dbReference type="AlphaFoldDB" id="A0A2T1NB37"/>
<reference evidence="1 2" key="1">
    <citation type="submission" date="2018-03" db="EMBL/GenBank/DDBJ databases">
        <title>Mesoflavibacter sp. HG37 and Mesoflavibacter sp. HG96 sp.nov., two marine bacteria isolated from seawater of Western Pacific Ocean.</title>
        <authorList>
            <person name="Cheng H."/>
            <person name="Wu Y.-H."/>
            <person name="Guo L.-L."/>
            <person name="Xu X.-W."/>
        </authorList>
    </citation>
    <scope>NUCLEOTIDE SEQUENCE [LARGE SCALE GENOMIC DNA]</scope>
    <source>
        <strain evidence="1 2">KCTC 42117</strain>
    </source>
</reference>
<evidence type="ECO:0000313" key="2">
    <source>
        <dbReference type="Proteomes" id="UP000238430"/>
    </source>
</evidence>
<gene>
    <name evidence="1" type="ORF">C7H61_10320</name>
</gene>
<dbReference type="OrthoDB" id="1435519at2"/>
<name>A0A2T1NB37_9FLAO</name>
<dbReference type="InterPro" id="IPR052796">
    <property type="entry name" value="Nod_factor_sulfotransferase"/>
</dbReference>
<organism evidence="1 2">
    <name type="scientific">Mesoflavibacter zeaxanthinifaciens subsp. sabulilitoris</name>
    <dbReference type="NCBI Taxonomy" id="1520893"/>
    <lineage>
        <taxon>Bacteria</taxon>
        <taxon>Pseudomonadati</taxon>
        <taxon>Bacteroidota</taxon>
        <taxon>Flavobacteriia</taxon>
        <taxon>Flavobacteriales</taxon>
        <taxon>Flavobacteriaceae</taxon>
        <taxon>Mesoflavibacter</taxon>
    </lineage>
</organism>
<dbReference type="RefSeq" id="WP_106679524.1">
    <property type="nucleotide sequence ID" value="NZ_JACHWV010000003.1"/>
</dbReference>
<proteinExistence type="predicted"/>
<protein>
    <recommendedName>
        <fullName evidence="3">Sulfotransferase domain-containing protein</fullName>
    </recommendedName>
</protein>
<sequence length="253" mass="30461">MKNKLKSINRNYLRQKIKIKNFLFGDHNYKKFVIISRSRTGSTLLKALLNDHPNIICEGELFKVLNDKSCKTIWKTFYGKKPKKIQQVGFKLFYYHPFDEDKQVWDFIKNEKDVTIIHLVRENMLRAFVSQKIGEKTKKWTENINRPHKLELDNKKVSLDYDECLETFTKISSYESQVRKDFRDFNFVELSYEDLNKDKDNAIKPIFKALGVPYKKVKTVMKKQNSEHLYDLIQNYNELLNKFKDTEWEYLFK</sequence>
<dbReference type="InterPro" id="IPR027417">
    <property type="entry name" value="P-loop_NTPase"/>
</dbReference>
<dbReference type="Gene3D" id="3.40.50.300">
    <property type="entry name" value="P-loop containing nucleotide triphosphate hydrolases"/>
    <property type="match status" value="1"/>
</dbReference>
<comment type="caution">
    <text evidence="1">The sequence shown here is derived from an EMBL/GenBank/DDBJ whole genome shotgun (WGS) entry which is preliminary data.</text>
</comment>
<dbReference type="PANTHER" id="PTHR32175:SF26">
    <property type="entry name" value="PROTEIN, PUTATIVE, EXPRESSED-RELATED"/>
    <property type="match status" value="1"/>
</dbReference>
<keyword evidence="2" id="KW-1185">Reference proteome</keyword>
<dbReference type="SUPFAM" id="SSF52540">
    <property type="entry name" value="P-loop containing nucleoside triphosphate hydrolases"/>
    <property type="match status" value="1"/>
</dbReference>
<evidence type="ECO:0008006" key="3">
    <source>
        <dbReference type="Google" id="ProtNLM"/>
    </source>
</evidence>
<dbReference type="PANTHER" id="PTHR32175">
    <property type="entry name" value="PROTEIN, PUTATIVE, EXPRESSED-RELATED"/>
    <property type="match status" value="1"/>
</dbReference>
<dbReference type="Proteomes" id="UP000238430">
    <property type="component" value="Unassembled WGS sequence"/>
</dbReference>